<accession>A0A1E4TBZ3</accession>
<keyword evidence="1" id="KW-0812">Transmembrane</keyword>
<proteinExistence type="predicted"/>
<protein>
    <submittedName>
        <fullName evidence="2">Uncharacterized protein</fullName>
    </submittedName>
</protein>
<feature type="transmembrane region" description="Helical" evidence="1">
    <location>
        <begin position="12"/>
        <end position="33"/>
    </location>
</feature>
<dbReference type="Proteomes" id="UP000095023">
    <property type="component" value="Unassembled WGS sequence"/>
</dbReference>
<evidence type="ECO:0000256" key="1">
    <source>
        <dbReference type="SAM" id="Phobius"/>
    </source>
</evidence>
<reference evidence="3" key="1">
    <citation type="submission" date="2016-02" db="EMBL/GenBank/DDBJ databases">
        <title>Comparative genomics of biotechnologically important yeasts.</title>
        <authorList>
            <consortium name="DOE Joint Genome Institute"/>
            <person name="Riley R."/>
            <person name="Haridas S."/>
            <person name="Wolfe K.H."/>
            <person name="Lopes M.R."/>
            <person name="Hittinger C.T."/>
            <person name="Goker M."/>
            <person name="Salamov A."/>
            <person name="Wisecaver J."/>
            <person name="Long T.M."/>
            <person name="Aerts A.L."/>
            <person name="Barry K."/>
            <person name="Choi C."/>
            <person name="Clum A."/>
            <person name="Coughlan A.Y."/>
            <person name="Deshpande S."/>
            <person name="Douglass A.P."/>
            <person name="Hanson S.J."/>
            <person name="Klenk H.-P."/>
            <person name="Labutti K."/>
            <person name="Lapidus A."/>
            <person name="Lindquist E."/>
            <person name="Lipzen A."/>
            <person name="Meier-Kolthoff J.P."/>
            <person name="Ohm R.A."/>
            <person name="Otillar R.P."/>
            <person name="Pangilinan J."/>
            <person name="Peng Y."/>
            <person name="Rokas A."/>
            <person name="Rosa C.A."/>
            <person name="Scheuner C."/>
            <person name="Sibirny A.A."/>
            <person name="Slot J.C."/>
            <person name="Stielow J.B."/>
            <person name="Sun H."/>
            <person name="Kurtzman C.P."/>
            <person name="Blackwell M."/>
            <person name="Jeffries T.W."/>
            <person name="Grigoriev I.V."/>
        </authorList>
    </citation>
    <scope>NUCLEOTIDE SEQUENCE [LARGE SCALE GENOMIC DNA]</scope>
    <source>
        <strain evidence="3">NRRL Y-17796</strain>
    </source>
</reference>
<keyword evidence="1" id="KW-1133">Transmembrane helix</keyword>
<name>A0A1E4TBZ3_9ASCO</name>
<sequence length="682" mass="78461">MSLAASMSVRAYRWIRFLIACPIDVLIIIFVYLPPTLVFAIAEESNCEKFARISSSKHTWRIITRKSGGYWEQGKLVYNIIHVRSHKCTCRNNSSGFQPCSCFMCHHSRLHYYIYYTAINDRLNIEESIFKYLQLMVCNAHSIDLPTTQMEFFGWFRSETGAISSLPYADDLFELMEKYPATTKRFLDQFILSSSDELHNIRVITIEPINYLKYAAIAYYLRWRILPKVAFGRLFPSLFSLNSLPPDTKTAETSVFLDKRLTWIGWLASIDIWYVSPFKYVWNEGFNLSKRWTWLLDKSYKTGKQLQPHEVYKEIYCRFVQCIKLIRPAISDAKANNAYGSKLIMKIWPVITYLLMLQHLCHKIGLWAMPILKHNEGEDVIYLGVYAPDKHRTYLTESKYTNILRNREAPLMYIRLYGRCPSIRDIKETWKTPLPPVCKFDSYANLCHSVMRIAFGETLSPVPPRKLPLRSKSTSAIPIFKYATKYPPYHSCACAACIGGLSSLLSKSTAREYSPLDICSKLTSEISKIMFLRNLFLYPEGTDAYPSLILVSYQVNGRTRHLRLGSSISVSSPTRVRGYASGLLVDPDTVKPLAVLVAENSTGNSAFWPLEHIEFPVSNIEQITSGMDEDDVQRSLVYSDPLSFVNSMHQYEDVIVQVTKFGSPGARNREIREKFRSHLSIS</sequence>
<keyword evidence="1" id="KW-0472">Membrane</keyword>
<dbReference type="EMBL" id="KV453843">
    <property type="protein sequence ID" value="ODV89282.1"/>
    <property type="molecule type" value="Genomic_DNA"/>
</dbReference>
<dbReference type="AlphaFoldDB" id="A0A1E4TBZ3"/>
<keyword evidence="3" id="KW-1185">Reference proteome</keyword>
<gene>
    <name evidence="2" type="ORF">CANCADRAFT_137040</name>
</gene>
<evidence type="ECO:0000313" key="2">
    <source>
        <dbReference type="EMBL" id="ODV89282.1"/>
    </source>
</evidence>
<evidence type="ECO:0000313" key="3">
    <source>
        <dbReference type="Proteomes" id="UP000095023"/>
    </source>
</evidence>
<organism evidence="2 3">
    <name type="scientific">Tortispora caseinolytica NRRL Y-17796</name>
    <dbReference type="NCBI Taxonomy" id="767744"/>
    <lineage>
        <taxon>Eukaryota</taxon>
        <taxon>Fungi</taxon>
        <taxon>Dikarya</taxon>
        <taxon>Ascomycota</taxon>
        <taxon>Saccharomycotina</taxon>
        <taxon>Trigonopsidomycetes</taxon>
        <taxon>Trigonopsidales</taxon>
        <taxon>Trigonopsidaceae</taxon>
        <taxon>Tortispora</taxon>
    </lineage>
</organism>